<dbReference type="PANTHER" id="PTHR12526:SF630">
    <property type="entry name" value="GLYCOSYLTRANSFERASE"/>
    <property type="match status" value="1"/>
</dbReference>
<evidence type="ECO:0000259" key="1">
    <source>
        <dbReference type="Pfam" id="PF00534"/>
    </source>
</evidence>
<sequence>MKVIMIGSHLRVTGGITRVVKNYIQAGIQKKVDFEYLPTYFGSNHFVNIIYFVAQYIKLLFKLSVLKQSYDVAHVHMSYRGSFIRKKHVINLLSRKKINIILHMHGSQFKDFYNESSFEKKKQIVSTLNKVNTIIALGQSWKKYYESISEAEVISLDNAVFPKNTVQDIPNEKIYITTMGLLSQRKGTFDLIDVAAKLKGKMDSKYKFILAGDGEIEKAKRKISDLGLEDLFIIPGWISDEKKIEEIYKKSIIYILPSYNEGMPMSVLEAMSYGLPVISTNVGSISLVVKEENGFVVEPGDIELITTHILNILKGNIDIELMAKRNVEKIKRHYNVYNSLEQLMVLYEKNREFKK</sequence>
<dbReference type="Gene3D" id="3.40.50.2000">
    <property type="entry name" value="Glycogen Phosphorylase B"/>
    <property type="match status" value="2"/>
</dbReference>
<dbReference type="PANTHER" id="PTHR12526">
    <property type="entry name" value="GLYCOSYLTRANSFERASE"/>
    <property type="match status" value="1"/>
</dbReference>
<evidence type="ECO:0000313" key="3">
    <source>
        <dbReference type="Proteomes" id="UP000613452"/>
    </source>
</evidence>
<proteinExistence type="predicted"/>
<dbReference type="SUPFAM" id="SSF53756">
    <property type="entry name" value="UDP-Glycosyltransferase/glycogen phosphorylase"/>
    <property type="match status" value="1"/>
</dbReference>
<name>A0ABD4L8Y0_BACCE</name>
<dbReference type="CDD" id="cd03801">
    <property type="entry name" value="GT4_PimA-like"/>
    <property type="match status" value="1"/>
</dbReference>
<dbReference type="AlphaFoldDB" id="A0ABD4L8Y0"/>
<dbReference type="Pfam" id="PF00534">
    <property type="entry name" value="Glycos_transf_1"/>
    <property type="match status" value="1"/>
</dbReference>
<comment type="caution">
    <text evidence="2">The sequence shown here is derived from an EMBL/GenBank/DDBJ whole genome shotgun (WGS) entry which is preliminary data.</text>
</comment>
<evidence type="ECO:0000313" key="2">
    <source>
        <dbReference type="EMBL" id="MBK1606524.1"/>
    </source>
</evidence>
<gene>
    <name evidence="2" type="ORF">JCR31_01145</name>
</gene>
<feature type="domain" description="Glycosyl transferase family 1" evidence="1">
    <location>
        <begin position="167"/>
        <end position="320"/>
    </location>
</feature>
<dbReference type="InterPro" id="IPR001296">
    <property type="entry name" value="Glyco_trans_1"/>
</dbReference>
<accession>A0ABD4L8Y0</accession>
<reference evidence="2 3" key="1">
    <citation type="submission" date="2020-12" db="EMBL/GenBank/DDBJ databases">
        <title>Genome assembly for a thermostable protease producing Bacillus cereus MAKP1 strain isolated from chicken gut.</title>
        <authorList>
            <person name="Malaviya A."/>
        </authorList>
    </citation>
    <scope>NUCLEOTIDE SEQUENCE [LARGE SCALE GENOMIC DNA]</scope>
    <source>
        <strain evidence="2 3">MAKP1</strain>
    </source>
</reference>
<organism evidence="2 3">
    <name type="scientific">Bacillus cereus</name>
    <dbReference type="NCBI Taxonomy" id="1396"/>
    <lineage>
        <taxon>Bacteria</taxon>
        <taxon>Bacillati</taxon>
        <taxon>Bacillota</taxon>
        <taxon>Bacilli</taxon>
        <taxon>Bacillales</taxon>
        <taxon>Bacillaceae</taxon>
        <taxon>Bacillus</taxon>
        <taxon>Bacillus cereus group</taxon>
    </lineage>
</organism>
<dbReference type="Proteomes" id="UP000613452">
    <property type="component" value="Unassembled WGS sequence"/>
</dbReference>
<protein>
    <submittedName>
        <fullName evidence="2">Glycosyltransferase family 4 protein</fullName>
    </submittedName>
</protein>
<dbReference type="EMBL" id="JAEFBZ010000001">
    <property type="protein sequence ID" value="MBK1606524.1"/>
    <property type="molecule type" value="Genomic_DNA"/>
</dbReference>